<dbReference type="GO" id="GO:0016485">
    <property type="term" value="P:protein processing"/>
    <property type="evidence" value="ECO:0007669"/>
    <property type="project" value="TreeGrafter"/>
</dbReference>
<protein>
    <recommendedName>
        <fullName evidence="6">Hydrogenase maturation protease</fullName>
    </recommendedName>
</protein>
<evidence type="ECO:0000256" key="2">
    <source>
        <dbReference type="ARBA" id="ARBA00022670"/>
    </source>
</evidence>
<comment type="caution">
    <text evidence="5">The sequence shown here is derived from an EMBL/GenBank/DDBJ whole genome shotgun (WGS) entry which is preliminary data.</text>
</comment>
<accession>X1G340</accession>
<sequence length="144" mass="15982">DDSVGLRVARALEDRLNRPEITVMEASVAGLNFLDWLAGYDRAIIIDGVQTNGGKAGQVYRLEPEAFNATRRASTPHDVNFATALELGNRLGLAWPQQIVIFAIEVENVSSFSEECTPKVRDAIPVCVEMVIEELNETPMHSRW</sequence>
<dbReference type="GO" id="GO:0008047">
    <property type="term" value="F:enzyme activator activity"/>
    <property type="evidence" value="ECO:0007669"/>
    <property type="project" value="InterPro"/>
</dbReference>
<dbReference type="PANTHER" id="PTHR30302:SF1">
    <property type="entry name" value="HYDROGENASE 2 MATURATION PROTEASE"/>
    <property type="match status" value="1"/>
</dbReference>
<keyword evidence="2" id="KW-0645">Protease</keyword>
<evidence type="ECO:0000256" key="3">
    <source>
        <dbReference type="ARBA" id="ARBA00022750"/>
    </source>
</evidence>
<keyword evidence="3" id="KW-0064">Aspartyl protease</keyword>
<dbReference type="PANTHER" id="PTHR30302">
    <property type="entry name" value="HYDROGENASE 1 MATURATION PROTEASE"/>
    <property type="match status" value="1"/>
</dbReference>
<dbReference type="Gene3D" id="3.40.50.1450">
    <property type="entry name" value="HybD-like"/>
    <property type="match status" value="1"/>
</dbReference>
<organism evidence="5">
    <name type="scientific">marine sediment metagenome</name>
    <dbReference type="NCBI Taxonomy" id="412755"/>
    <lineage>
        <taxon>unclassified sequences</taxon>
        <taxon>metagenomes</taxon>
        <taxon>ecological metagenomes</taxon>
    </lineage>
</organism>
<evidence type="ECO:0000256" key="1">
    <source>
        <dbReference type="ARBA" id="ARBA00006814"/>
    </source>
</evidence>
<dbReference type="InterPro" id="IPR023430">
    <property type="entry name" value="Pept_HybD-like_dom_sf"/>
</dbReference>
<dbReference type="EMBL" id="BARU01018030">
    <property type="protein sequence ID" value="GAH51672.1"/>
    <property type="molecule type" value="Genomic_DNA"/>
</dbReference>
<dbReference type="Pfam" id="PF01750">
    <property type="entry name" value="HycI"/>
    <property type="match status" value="1"/>
</dbReference>
<comment type="similarity">
    <text evidence="1">Belongs to the peptidase A31 family.</text>
</comment>
<evidence type="ECO:0000256" key="4">
    <source>
        <dbReference type="ARBA" id="ARBA00022801"/>
    </source>
</evidence>
<name>X1G340_9ZZZZ</name>
<dbReference type="NCBIfam" id="TIGR00072">
    <property type="entry name" value="hydrog_prot"/>
    <property type="match status" value="1"/>
</dbReference>
<evidence type="ECO:0000313" key="5">
    <source>
        <dbReference type="EMBL" id="GAH51672.1"/>
    </source>
</evidence>
<dbReference type="InterPro" id="IPR000671">
    <property type="entry name" value="Peptidase_A31"/>
</dbReference>
<keyword evidence="4" id="KW-0378">Hydrolase</keyword>
<feature type="non-terminal residue" evidence="5">
    <location>
        <position position="1"/>
    </location>
</feature>
<proteinExistence type="inferred from homology"/>
<reference evidence="5" key="1">
    <citation type="journal article" date="2014" name="Front. Microbiol.">
        <title>High frequency of phylogenetically diverse reductive dehalogenase-homologous genes in deep subseafloor sedimentary metagenomes.</title>
        <authorList>
            <person name="Kawai M."/>
            <person name="Futagami T."/>
            <person name="Toyoda A."/>
            <person name="Takaki Y."/>
            <person name="Nishi S."/>
            <person name="Hori S."/>
            <person name="Arai W."/>
            <person name="Tsubouchi T."/>
            <person name="Morono Y."/>
            <person name="Uchiyama I."/>
            <person name="Ito T."/>
            <person name="Fujiyama A."/>
            <person name="Inagaki F."/>
            <person name="Takami H."/>
        </authorList>
    </citation>
    <scope>NUCLEOTIDE SEQUENCE</scope>
    <source>
        <strain evidence="5">Expedition CK06-06</strain>
    </source>
</reference>
<dbReference type="SUPFAM" id="SSF53163">
    <property type="entry name" value="HybD-like"/>
    <property type="match status" value="1"/>
</dbReference>
<dbReference type="GO" id="GO:0004190">
    <property type="term" value="F:aspartic-type endopeptidase activity"/>
    <property type="evidence" value="ECO:0007669"/>
    <property type="project" value="UniProtKB-KW"/>
</dbReference>
<dbReference type="AlphaFoldDB" id="X1G340"/>
<evidence type="ECO:0008006" key="6">
    <source>
        <dbReference type="Google" id="ProtNLM"/>
    </source>
</evidence>
<gene>
    <name evidence="5" type="ORF">S03H2_29843</name>
</gene>